<organism evidence="2 3">
    <name type="scientific">Mugilogobius chulae</name>
    <name type="common">yellowstripe goby</name>
    <dbReference type="NCBI Taxonomy" id="88201"/>
    <lineage>
        <taxon>Eukaryota</taxon>
        <taxon>Metazoa</taxon>
        <taxon>Chordata</taxon>
        <taxon>Craniata</taxon>
        <taxon>Vertebrata</taxon>
        <taxon>Euteleostomi</taxon>
        <taxon>Actinopterygii</taxon>
        <taxon>Neopterygii</taxon>
        <taxon>Teleostei</taxon>
        <taxon>Neoteleostei</taxon>
        <taxon>Acanthomorphata</taxon>
        <taxon>Gobiaria</taxon>
        <taxon>Gobiiformes</taxon>
        <taxon>Gobioidei</taxon>
        <taxon>Gobiidae</taxon>
        <taxon>Gobionellinae</taxon>
        <taxon>Mugilogobius</taxon>
    </lineage>
</organism>
<feature type="region of interest" description="Disordered" evidence="1">
    <location>
        <begin position="82"/>
        <end position="105"/>
    </location>
</feature>
<reference evidence="3" key="1">
    <citation type="submission" date="2024-04" db="EMBL/GenBank/DDBJ databases">
        <title>Salinicola lusitanus LLJ914,a marine bacterium isolated from the Okinawa Trough.</title>
        <authorList>
            <person name="Li J."/>
        </authorList>
    </citation>
    <scope>NUCLEOTIDE SEQUENCE [LARGE SCALE GENOMIC DNA]</scope>
</reference>
<sequence length="105" mass="11255">MIVLTTVNPGEDDCKEGVEEGLSEAAQAAACLSPEGSERHVPTKQQDLVIRVRVQDGPERMIHVQPTMRKGTAQGFTIAPTKVPKEVGRGGGTGECLRTNLSEKE</sequence>
<dbReference type="AlphaFoldDB" id="A0AAW0PFF1"/>
<proteinExistence type="predicted"/>
<comment type="caution">
    <text evidence="2">The sequence shown here is derived from an EMBL/GenBank/DDBJ whole genome shotgun (WGS) entry which is preliminary data.</text>
</comment>
<dbReference type="Proteomes" id="UP001460270">
    <property type="component" value="Unassembled WGS sequence"/>
</dbReference>
<gene>
    <name evidence="2" type="ORF">WMY93_008226</name>
</gene>
<dbReference type="EMBL" id="JBBPFD010000005">
    <property type="protein sequence ID" value="KAK7925916.1"/>
    <property type="molecule type" value="Genomic_DNA"/>
</dbReference>
<evidence type="ECO:0000313" key="2">
    <source>
        <dbReference type="EMBL" id="KAK7925916.1"/>
    </source>
</evidence>
<evidence type="ECO:0000256" key="1">
    <source>
        <dbReference type="SAM" id="MobiDB-lite"/>
    </source>
</evidence>
<evidence type="ECO:0000313" key="3">
    <source>
        <dbReference type="Proteomes" id="UP001460270"/>
    </source>
</evidence>
<name>A0AAW0PFF1_9GOBI</name>
<protein>
    <submittedName>
        <fullName evidence="2">Uncharacterized protein</fullName>
    </submittedName>
</protein>
<keyword evidence="3" id="KW-1185">Reference proteome</keyword>
<accession>A0AAW0PFF1</accession>